<accession>A0A5N5SLJ5</accession>
<dbReference type="Pfam" id="PF00041">
    <property type="entry name" value="fn3"/>
    <property type="match status" value="1"/>
</dbReference>
<proteinExistence type="predicted"/>
<feature type="domain" description="Fibronectin type-III" evidence="2">
    <location>
        <begin position="25"/>
        <end position="126"/>
    </location>
</feature>
<comment type="caution">
    <text evidence="3">The sequence shown here is derived from an EMBL/GenBank/DDBJ whole genome shotgun (WGS) entry which is preliminary data.</text>
</comment>
<keyword evidence="1" id="KW-0472">Membrane</keyword>
<reference evidence="3 4" key="1">
    <citation type="journal article" date="2019" name="PLoS Biol.">
        <title>Sex chromosomes control vertical transmission of feminizing Wolbachia symbionts in an isopod.</title>
        <authorList>
            <person name="Becking T."/>
            <person name="Chebbi M.A."/>
            <person name="Giraud I."/>
            <person name="Moumen B."/>
            <person name="Laverre T."/>
            <person name="Caubet Y."/>
            <person name="Peccoud J."/>
            <person name="Gilbert C."/>
            <person name="Cordaux R."/>
        </authorList>
    </citation>
    <scope>NUCLEOTIDE SEQUENCE [LARGE SCALE GENOMIC DNA]</scope>
    <source>
        <strain evidence="3">ANa2</strain>
        <tissue evidence="3">Whole body excluding digestive tract and cuticle</tissue>
    </source>
</reference>
<dbReference type="Gene3D" id="2.60.40.10">
    <property type="entry name" value="Immunoglobulins"/>
    <property type="match status" value="1"/>
</dbReference>
<dbReference type="AlphaFoldDB" id="A0A5N5SLJ5"/>
<dbReference type="PROSITE" id="PS50853">
    <property type="entry name" value="FN3"/>
    <property type="match status" value="1"/>
</dbReference>
<dbReference type="Proteomes" id="UP000326759">
    <property type="component" value="Unassembled WGS sequence"/>
</dbReference>
<protein>
    <recommendedName>
        <fullName evidence="2">Fibronectin type-III domain-containing protein</fullName>
    </recommendedName>
</protein>
<evidence type="ECO:0000256" key="1">
    <source>
        <dbReference type="SAM" id="Phobius"/>
    </source>
</evidence>
<keyword evidence="4" id="KW-1185">Reference proteome</keyword>
<evidence type="ECO:0000259" key="2">
    <source>
        <dbReference type="PROSITE" id="PS50853"/>
    </source>
</evidence>
<sequence length="194" mass="22425">MYEKRNVEYAGTKCQRYILYYYYRPPEPPKNVTVETSMLDALVRWNQPINTIWQDEMGGVATAVTVRYRIASTFSWKQLPNAFPSSQDHVHIHGLKPNCTYEFEVFAHNKYGNSLSSFATSRTKPDFRDVQLSYRLLQSSNEANPRAWLLSLIALLVVVNCIGIIGLVFYAKKNRFLPRSKLKINHFLPLELSA</sequence>
<dbReference type="InterPro" id="IPR036116">
    <property type="entry name" value="FN3_sf"/>
</dbReference>
<evidence type="ECO:0000313" key="4">
    <source>
        <dbReference type="Proteomes" id="UP000326759"/>
    </source>
</evidence>
<dbReference type="InterPro" id="IPR013783">
    <property type="entry name" value="Ig-like_fold"/>
</dbReference>
<evidence type="ECO:0000313" key="3">
    <source>
        <dbReference type="EMBL" id="KAB7494941.1"/>
    </source>
</evidence>
<keyword evidence="1" id="KW-1133">Transmembrane helix</keyword>
<dbReference type="EMBL" id="SEYY01023307">
    <property type="protein sequence ID" value="KAB7494941.1"/>
    <property type="molecule type" value="Genomic_DNA"/>
</dbReference>
<gene>
    <name evidence="3" type="ORF">Anas_10932</name>
</gene>
<keyword evidence="1" id="KW-0812">Transmembrane</keyword>
<dbReference type="SMART" id="SM00060">
    <property type="entry name" value="FN3"/>
    <property type="match status" value="1"/>
</dbReference>
<name>A0A5N5SLJ5_9CRUS</name>
<feature type="transmembrane region" description="Helical" evidence="1">
    <location>
        <begin position="147"/>
        <end position="171"/>
    </location>
</feature>
<organism evidence="3 4">
    <name type="scientific">Armadillidium nasatum</name>
    <dbReference type="NCBI Taxonomy" id="96803"/>
    <lineage>
        <taxon>Eukaryota</taxon>
        <taxon>Metazoa</taxon>
        <taxon>Ecdysozoa</taxon>
        <taxon>Arthropoda</taxon>
        <taxon>Crustacea</taxon>
        <taxon>Multicrustacea</taxon>
        <taxon>Malacostraca</taxon>
        <taxon>Eumalacostraca</taxon>
        <taxon>Peracarida</taxon>
        <taxon>Isopoda</taxon>
        <taxon>Oniscidea</taxon>
        <taxon>Crinocheta</taxon>
        <taxon>Armadillidiidae</taxon>
        <taxon>Armadillidium</taxon>
    </lineage>
</organism>
<dbReference type="CDD" id="cd00063">
    <property type="entry name" value="FN3"/>
    <property type="match status" value="1"/>
</dbReference>
<dbReference type="SUPFAM" id="SSF49265">
    <property type="entry name" value="Fibronectin type III"/>
    <property type="match status" value="1"/>
</dbReference>
<dbReference type="OrthoDB" id="6266590at2759"/>
<dbReference type="InterPro" id="IPR003961">
    <property type="entry name" value="FN3_dom"/>
</dbReference>